<keyword evidence="4 7" id="KW-0812">Transmembrane</keyword>
<dbReference type="Pfam" id="PF02534">
    <property type="entry name" value="T4SS-DNA_transf"/>
    <property type="match status" value="1"/>
</dbReference>
<dbReference type="InterPro" id="IPR027417">
    <property type="entry name" value="P-loop_NTPase"/>
</dbReference>
<dbReference type="InterPro" id="IPR051539">
    <property type="entry name" value="T4SS-coupling_protein"/>
</dbReference>
<evidence type="ECO:0000256" key="7">
    <source>
        <dbReference type="SAM" id="Phobius"/>
    </source>
</evidence>
<dbReference type="Pfam" id="PF12696">
    <property type="entry name" value="TraG-D_C"/>
    <property type="match status" value="1"/>
</dbReference>
<evidence type="ECO:0000259" key="8">
    <source>
        <dbReference type="Pfam" id="PF12696"/>
    </source>
</evidence>
<name>A0A1X6WRU8_9ENTE</name>
<comment type="subcellular location">
    <subcellularLocation>
        <location evidence="1">Cell membrane</location>
        <topology evidence="1">Multi-pass membrane protein</topology>
    </subcellularLocation>
</comment>
<organism evidence="9 10">
    <name type="scientific">Vagococcus fluvialis bH819</name>
    <dbReference type="NCBI Taxonomy" id="1255619"/>
    <lineage>
        <taxon>Bacteria</taxon>
        <taxon>Bacillati</taxon>
        <taxon>Bacillota</taxon>
        <taxon>Bacilli</taxon>
        <taxon>Lactobacillales</taxon>
        <taxon>Enterococcaceae</taxon>
        <taxon>Vagococcus</taxon>
    </lineage>
</organism>
<evidence type="ECO:0000256" key="2">
    <source>
        <dbReference type="ARBA" id="ARBA00008806"/>
    </source>
</evidence>
<accession>A0A1X6WRU8</accession>
<gene>
    <name evidence="9" type="ORF">FM121_13365</name>
</gene>
<keyword evidence="3" id="KW-1003">Cell membrane</keyword>
<dbReference type="RefSeq" id="WP_256958471.1">
    <property type="nucleotide sequence ID" value="NZ_FWFD01000019.1"/>
</dbReference>
<dbReference type="SUPFAM" id="SSF52540">
    <property type="entry name" value="P-loop containing nucleoside triphosphate hydrolases"/>
    <property type="match status" value="1"/>
</dbReference>
<evidence type="ECO:0000313" key="9">
    <source>
        <dbReference type="EMBL" id="SLM87081.1"/>
    </source>
</evidence>
<dbReference type="InterPro" id="IPR032689">
    <property type="entry name" value="TraG-D_C"/>
</dbReference>
<dbReference type="AlphaFoldDB" id="A0A1X6WRU8"/>
<dbReference type="NCBIfam" id="NF045973">
    <property type="entry name" value="conju_CD1115"/>
    <property type="match status" value="1"/>
</dbReference>
<comment type="similarity">
    <text evidence="2">Belongs to the VirD4/TraG family.</text>
</comment>
<dbReference type="Proteomes" id="UP000195918">
    <property type="component" value="Unassembled WGS sequence"/>
</dbReference>
<protein>
    <submittedName>
        <fullName evidence="9">Conjugation protein, TraG/TraD family, (PXO2-16)</fullName>
    </submittedName>
</protein>
<dbReference type="Gene3D" id="3.40.50.300">
    <property type="entry name" value="P-loop containing nucleotide triphosphate hydrolases"/>
    <property type="match status" value="2"/>
</dbReference>
<reference evidence="10" key="1">
    <citation type="submission" date="2017-02" db="EMBL/GenBank/DDBJ databases">
        <authorList>
            <person name="Dridi B."/>
        </authorList>
    </citation>
    <scope>NUCLEOTIDE SEQUENCE [LARGE SCALE GENOMIC DNA]</scope>
    <source>
        <strain evidence="10">bH819</strain>
    </source>
</reference>
<dbReference type="CDD" id="cd01127">
    <property type="entry name" value="TrwB_TraG_TraD_VirD4"/>
    <property type="match status" value="2"/>
</dbReference>
<evidence type="ECO:0000256" key="1">
    <source>
        <dbReference type="ARBA" id="ARBA00004651"/>
    </source>
</evidence>
<evidence type="ECO:0000256" key="5">
    <source>
        <dbReference type="ARBA" id="ARBA00022989"/>
    </source>
</evidence>
<proteinExistence type="inferred from homology"/>
<evidence type="ECO:0000313" key="10">
    <source>
        <dbReference type="Proteomes" id="UP000195918"/>
    </source>
</evidence>
<keyword evidence="6 7" id="KW-0472">Membrane</keyword>
<sequence length="963" mass="109824">MKITKSTPRKNVRDLLKKGLTSANNIEISSIISKIRRPKNQYHKNGIDGEDLPEKEQVINKKLILLGLLAGNVVFFFGNYGINMFWNFLDSIMTSDKSLLDNNINTSFNFKYFFVNSGGSKLFIPMYFIMVLGITTLLYVKLKRNSKESIAYGQKGDSRLATIKDIQQQYAEIPEKTVTYKGIGGVPISHYMDKYYVDVDTVNTIVLGASRSGKGETFIVPMIDNLSRATEQSNMVVNDPKGELFSASKETLEKRGYRVLVLNIDDPLQSMSFNPLQLVIDSWANKDYHEASKRANTLTAMLFASGMGTDNEFFYKSAKSAVNAIILTIVEDCFKNNAIEKITMYNVAQMLNELGSLFYTDPTNPNKELNALDEYFNTLPQGNQAKIQYGSTSFAGDKAKGSILSTASQGIEMFTSDLFGKLTSKMSIDLKEIGFPKSLQFRLDTSLTGKRVFVRFLRKEGNTLTLISENRIKVKALGLCVLNFDEQLKHGDILEVVYKESDSKKQHVRYSMDFSGQIKDPHDSSVELRKYKTGKGFTALSTEKIVLKYTDKPTAVFMVIPDYDPSNHVIGSIFISQLYTELATNCKDTPSKKCFRRVHFILDEFGNMPAIDNMSGIMTVCLGRNILFNLAVQSYSQLEDKYDKGAKTIKENCQNHILIMTNDPDTIEEISKKCGRKTEAVYSSNGKHMDIDPSIGRSADEQRLITPERASQLIEGEQVILRNLHRQDKDRNKIRPFPIFNTKETNMPYRWQFLNDDFDTRKDINDIDIECSHIDLSLYDNLIPFASFIKDLKTRLHYSILNKTKITMKDFELFSLLPPKQQEQFDYEEIVSLLENERNQSNVVDMEAKKIDEQLKNSISSFREVVESLKLSFKRVPEDQINEEQIQFFERHLFSKDFCQMMLDSHIQSITLEDLMKFIPDIEACLKLTQHVTLTLKAPVVIIKNATKVNESMERLLDVTKVA</sequence>
<dbReference type="PANTHER" id="PTHR37937:SF1">
    <property type="entry name" value="CONJUGATIVE TRANSFER: DNA TRANSPORT"/>
    <property type="match status" value="1"/>
</dbReference>
<feature type="domain" description="TraD/TraG TraM recognition site" evidence="8">
    <location>
        <begin position="597"/>
        <end position="712"/>
    </location>
</feature>
<dbReference type="PANTHER" id="PTHR37937">
    <property type="entry name" value="CONJUGATIVE TRANSFER: DNA TRANSPORT"/>
    <property type="match status" value="1"/>
</dbReference>
<keyword evidence="10" id="KW-1185">Reference proteome</keyword>
<dbReference type="InterPro" id="IPR003688">
    <property type="entry name" value="TraG/VirD4"/>
</dbReference>
<dbReference type="EMBL" id="FWFD01000019">
    <property type="protein sequence ID" value="SLM87081.1"/>
    <property type="molecule type" value="Genomic_DNA"/>
</dbReference>
<keyword evidence="5 7" id="KW-1133">Transmembrane helix</keyword>
<dbReference type="GO" id="GO:0005886">
    <property type="term" value="C:plasma membrane"/>
    <property type="evidence" value="ECO:0007669"/>
    <property type="project" value="UniProtKB-SubCell"/>
</dbReference>
<evidence type="ECO:0000256" key="4">
    <source>
        <dbReference type="ARBA" id="ARBA00022692"/>
    </source>
</evidence>
<evidence type="ECO:0000256" key="3">
    <source>
        <dbReference type="ARBA" id="ARBA00022475"/>
    </source>
</evidence>
<feature type="transmembrane region" description="Helical" evidence="7">
    <location>
        <begin position="63"/>
        <end position="82"/>
    </location>
</feature>
<evidence type="ECO:0000256" key="6">
    <source>
        <dbReference type="ARBA" id="ARBA00023136"/>
    </source>
</evidence>